<dbReference type="PANTHER" id="PTHR30026:SF20">
    <property type="entry name" value="OUTER MEMBRANE PROTEIN TOLC"/>
    <property type="match status" value="1"/>
</dbReference>
<reference evidence="10" key="2">
    <citation type="journal article" date="2021" name="PeerJ">
        <title>Extensive microbial diversity within the chicken gut microbiome revealed by metagenomics and culture.</title>
        <authorList>
            <person name="Gilroy R."/>
            <person name="Ravi A."/>
            <person name="Getino M."/>
            <person name="Pursley I."/>
            <person name="Horton D.L."/>
            <person name="Alikhan N.F."/>
            <person name="Baker D."/>
            <person name="Gharbi K."/>
            <person name="Hall N."/>
            <person name="Watson M."/>
            <person name="Adriaenssens E.M."/>
            <person name="Foster-Nyarko E."/>
            <person name="Jarju S."/>
            <person name="Secka A."/>
            <person name="Antonio M."/>
            <person name="Oren A."/>
            <person name="Chaudhuri R.R."/>
            <person name="La Ragione R."/>
            <person name="Hildebrand F."/>
            <person name="Pallen M.J."/>
        </authorList>
    </citation>
    <scope>NUCLEOTIDE SEQUENCE</scope>
    <source>
        <strain evidence="10">CHK154-7741</strain>
    </source>
</reference>
<evidence type="ECO:0000256" key="7">
    <source>
        <dbReference type="ARBA" id="ARBA00023237"/>
    </source>
</evidence>
<dbReference type="InterPro" id="IPR005819">
    <property type="entry name" value="H1/H5"/>
</dbReference>
<comment type="similarity">
    <text evidence="2">Belongs to the outer membrane factor (OMF) (TC 1.B.17) family.</text>
</comment>
<evidence type="ECO:0000256" key="9">
    <source>
        <dbReference type="SAM" id="SignalP"/>
    </source>
</evidence>
<keyword evidence="6" id="KW-0472">Membrane</keyword>
<keyword evidence="9" id="KW-0732">Signal</keyword>
<dbReference type="PANTHER" id="PTHR30026">
    <property type="entry name" value="OUTER MEMBRANE PROTEIN TOLC"/>
    <property type="match status" value="1"/>
</dbReference>
<evidence type="ECO:0000256" key="1">
    <source>
        <dbReference type="ARBA" id="ARBA00004442"/>
    </source>
</evidence>
<dbReference type="GO" id="GO:0006334">
    <property type="term" value="P:nucleosome assembly"/>
    <property type="evidence" value="ECO:0007669"/>
    <property type="project" value="InterPro"/>
</dbReference>
<keyword evidence="3" id="KW-0813">Transport</keyword>
<keyword evidence="5" id="KW-0812">Transmembrane</keyword>
<organism evidence="10 11">
    <name type="scientific">Candidatus Limenecus avicola</name>
    <dbReference type="NCBI Taxonomy" id="2840847"/>
    <lineage>
        <taxon>Bacteria</taxon>
        <taxon>Bacillati</taxon>
        <taxon>Bacillota</taxon>
        <taxon>Clostridia</taxon>
        <taxon>Eubacteriales</taxon>
        <taxon>Clostridiaceae</taxon>
        <taxon>Clostridiaceae incertae sedis</taxon>
        <taxon>Candidatus Limenecus</taxon>
    </lineage>
</organism>
<evidence type="ECO:0000256" key="5">
    <source>
        <dbReference type="ARBA" id="ARBA00022692"/>
    </source>
</evidence>
<dbReference type="GO" id="GO:0015288">
    <property type="term" value="F:porin activity"/>
    <property type="evidence" value="ECO:0007669"/>
    <property type="project" value="TreeGrafter"/>
</dbReference>
<comment type="caution">
    <text evidence="10">The sequence shown here is derived from an EMBL/GenBank/DDBJ whole genome shotgun (WGS) entry which is preliminary data.</text>
</comment>
<feature type="compositionally biased region" description="Basic residues" evidence="8">
    <location>
        <begin position="67"/>
        <end position="79"/>
    </location>
</feature>
<evidence type="ECO:0000313" key="11">
    <source>
        <dbReference type="Proteomes" id="UP000886748"/>
    </source>
</evidence>
<proteinExistence type="inferred from homology"/>
<dbReference type="Pfam" id="PF02321">
    <property type="entry name" value="OEP"/>
    <property type="match status" value="2"/>
</dbReference>
<evidence type="ECO:0000256" key="6">
    <source>
        <dbReference type="ARBA" id="ARBA00023136"/>
    </source>
</evidence>
<feature type="compositionally biased region" description="Basic and acidic residues" evidence="8">
    <location>
        <begin position="43"/>
        <end position="54"/>
    </location>
</feature>
<gene>
    <name evidence="10" type="ORF">IAD26_08225</name>
</gene>
<keyword evidence="4" id="KW-1134">Transmembrane beta strand</keyword>
<dbReference type="Proteomes" id="UP000886748">
    <property type="component" value="Unassembled WGS sequence"/>
</dbReference>
<dbReference type="AlphaFoldDB" id="A0A9D1SSF6"/>
<dbReference type="EMBL" id="DVOD01000059">
    <property type="protein sequence ID" value="HIU93102.1"/>
    <property type="molecule type" value="Genomic_DNA"/>
</dbReference>
<feature type="chain" id="PRO_5038986216" evidence="9">
    <location>
        <begin position="28"/>
        <end position="578"/>
    </location>
</feature>
<dbReference type="InterPro" id="IPR051906">
    <property type="entry name" value="TolC-like"/>
</dbReference>
<dbReference type="InterPro" id="IPR003423">
    <property type="entry name" value="OMP_efflux"/>
</dbReference>
<feature type="signal peptide" evidence="9">
    <location>
        <begin position="1"/>
        <end position="27"/>
    </location>
</feature>
<evidence type="ECO:0000256" key="4">
    <source>
        <dbReference type="ARBA" id="ARBA00022452"/>
    </source>
</evidence>
<dbReference type="GO" id="GO:0009279">
    <property type="term" value="C:cell outer membrane"/>
    <property type="evidence" value="ECO:0007669"/>
    <property type="project" value="UniProtKB-SubCell"/>
</dbReference>
<evidence type="ECO:0000256" key="8">
    <source>
        <dbReference type="SAM" id="MobiDB-lite"/>
    </source>
</evidence>
<dbReference type="GO" id="GO:0030527">
    <property type="term" value="F:structural constituent of chromatin"/>
    <property type="evidence" value="ECO:0007669"/>
    <property type="project" value="InterPro"/>
</dbReference>
<dbReference type="GO" id="GO:0015562">
    <property type="term" value="F:efflux transmembrane transporter activity"/>
    <property type="evidence" value="ECO:0007669"/>
    <property type="project" value="InterPro"/>
</dbReference>
<comment type="subcellular location">
    <subcellularLocation>
        <location evidence="1">Cell outer membrane</location>
    </subcellularLocation>
</comment>
<feature type="compositionally biased region" description="Low complexity" evidence="8">
    <location>
        <begin position="56"/>
        <end position="66"/>
    </location>
</feature>
<feature type="compositionally biased region" description="Basic and acidic residues" evidence="8">
    <location>
        <begin position="80"/>
        <end position="91"/>
    </location>
</feature>
<reference evidence="10" key="1">
    <citation type="submission" date="2020-10" db="EMBL/GenBank/DDBJ databases">
        <authorList>
            <person name="Gilroy R."/>
        </authorList>
    </citation>
    <scope>NUCLEOTIDE SEQUENCE</scope>
    <source>
        <strain evidence="10">CHK154-7741</strain>
    </source>
</reference>
<dbReference type="SUPFAM" id="SSF56954">
    <property type="entry name" value="Outer membrane efflux proteins (OEP)"/>
    <property type="match status" value="1"/>
</dbReference>
<dbReference type="GO" id="GO:0003677">
    <property type="term" value="F:DNA binding"/>
    <property type="evidence" value="ECO:0007669"/>
    <property type="project" value="InterPro"/>
</dbReference>
<dbReference type="GO" id="GO:0000786">
    <property type="term" value="C:nucleosome"/>
    <property type="evidence" value="ECO:0007669"/>
    <property type="project" value="InterPro"/>
</dbReference>
<name>A0A9D1SSF6_9CLOT</name>
<dbReference type="Gene3D" id="1.20.1600.10">
    <property type="entry name" value="Outer membrane efflux proteins (OEP)"/>
    <property type="match status" value="1"/>
</dbReference>
<feature type="compositionally biased region" description="Basic and acidic residues" evidence="8">
    <location>
        <begin position="101"/>
        <end position="116"/>
    </location>
</feature>
<evidence type="ECO:0000256" key="3">
    <source>
        <dbReference type="ARBA" id="ARBA00022448"/>
    </source>
</evidence>
<feature type="region of interest" description="Disordered" evidence="8">
    <location>
        <begin position="43"/>
        <end position="139"/>
    </location>
</feature>
<keyword evidence="7" id="KW-0998">Cell outer membrane</keyword>
<feature type="compositionally biased region" description="Basic residues" evidence="8">
    <location>
        <begin position="117"/>
        <end position="128"/>
    </location>
</feature>
<dbReference type="PRINTS" id="PR00624">
    <property type="entry name" value="HISTONEH5"/>
</dbReference>
<evidence type="ECO:0000313" key="10">
    <source>
        <dbReference type="EMBL" id="HIU93102.1"/>
    </source>
</evidence>
<accession>A0A9D1SSF6</accession>
<sequence length="578" mass="64526">MKKTFKTLIISTIIASSLTCYSGNAFAVGLNFFKKNDSVNNESVKETPKADKANKLNKSNKATKSTKAAKPKKAKKPKKEKYDDTEVKAKTDINQPSVKIIIKDDKKKKAEKEPKIKQKRFKKPKASKAKNQTPDLQEVKLKQEQNPTLQQEGDAFSASTQPAMEGAVSATRIVSVDDCVKIALENNPTILSQLISKDIYKNKIAQAWSNYFPKLNAGISYSKNDMLMTNFKFPMQEYSLWNLPNVGFNQLIYDFGKTGAQAGVAKKTYEASRETLQSSINEVVYQVKNAYFNQLFLQQQAEVYEDSVLQYQIHLKQAQAYYAIGSKAKIDVSTAAYNLDNAKLTLIQAKNAIETGFATLTNAMGVPESKPFDIQDRLDRKRYDITFDEAFKIASDQSPALAAAKKKMEGSKLLVKSSKVAFLPDITGFGSYTKGGKLPGTDYGYQIGAQVSYSNLNLLLLKQQVDEATLTYKKDQADYETQRQKTYLEVKQAFIQLKNSQQSIPVAKASMDVAKERYDLAAGRYKVGLGDAIELKDAQIEYVNARLQYYNTLMQYHISAANLERVIGAPLSASDVNL</sequence>
<dbReference type="GO" id="GO:1990281">
    <property type="term" value="C:efflux pump complex"/>
    <property type="evidence" value="ECO:0007669"/>
    <property type="project" value="TreeGrafter"/>
</dbReference>
<protein>
    <submittedName>
        <fullName evidence="10">TolC family protein</fullName>
    </submittedName>
</protein>
<evidence type="ECO:0000256" key="2">
    <source>
        <dbReference type="ARBA" id="ARBA00007613"/>
    </source>
</evidence>